<name>A0A2U1AQB3_9BACT</name>
<evidence type="ECO:0000313" key="2">
    <source>
        <dbReference type="Proteomes" id="UP000245959"/>
    </source>
</evidence>
<comment type="caution">
    <text evidence="1">The sequence shown here is derived from an EMBL/GenBank/DDBJ whole genome shotgun (WGS) entry which is preliminary data.</text>
</comment>
<evidence type="ECO:0000313" key="1">
    <source>
        <dbReference type="EMBL" id="PVY38620.1"/>
    </source>
</evidence>
<keyword evidence="2" id="KW-1185">Reference proteome</keyword>
<dbReference type="Proteomes" id="UP000245959">
    <property type="component" value="Unassembled WGS sequence"/>
</dbReference>
<dbReference type="EMBL" id="QEKH01000025">
    <property type="protein sequence ID" value="PVY38620.1"/>
    <property type="molecule type" value="Genomic_DNA"/>
</dbReference>
<reference evidence="1 2" key="1">
    <citation type="submission" date="2018-04" db="EMBL/GenBank/DDBJ databases">
        <title>Genomic Encyclopedia of Type Strains, Phase IV (KMG-IV): sequencing the most valuable type-strain genomes for metagenomic binning, comparative biology and taxonomic classification.</title>
        <authorList>
            <person name="Goeker M."/>
        </authorList>
    </citation>
    <scope>NUCLEOTIDE SEQUENCE [LARGE SCALE GENOMIC DNA]</scope>
    <source>
        <strain evidence="1 2">DSM 14823</strain>
    </source>
</reference>
<sequence>MKNQIITLDFQVECDRCHHPIRAGEKCSVSMNPRTGNAYFCHLHCPTACANRKCRPQSPVNTKVIAYA</sequence>
<protein>
    <submittedName>
        <fullName evidence="1">Uncharacterized protein</fullName>
    </submittedName>
</protein>
<organism evidence="1 2">
    <name type="scientific">Victivallis vadensis</name>
    <dbReference type="NCBI Taxonomy" id="172901"/>
    <lineage>
        <taxon>Bacteria</taxon>
        <taxon>Pseudomonadati</taxon>
        <taxon>Lentisphaerota</taxon>
        <taxon>Lentisphaeria</taxon>
        <taxon>Victivallales</taxon>
        <taxon>Victivallaceae</taxon>
        <taxon>Victivallis</taxon>
    </lineage>
</organism>
<gene>
    <name evidence="1" type="ORF">C8D82_12545</name>
</gene>
<proteinExistence type="predicted"/>
<accession>A0A2U1AQB3</accession>
<dbReference type="AlphaFoldDB" id="A0A2U1AQB3"/>